<comment type="caution">
    <text evidence="1">The sequence shown here is derived from an EMBL/GenBank/DDBJ whole genome shotgun (WGS) entry which is preliminary data.</text>
</comment>
<dbReference type="Proteomes" id="UP001232148">
    <property type="component" value="Unassembled WGS sequence"/>
</dbReference>
<reference evidence="1" key="1">
    <citation type="submission" date="2021-06" db="EMBL/GenBank/DDBJ databases">
        <title>Comparative genomics, transcriptomics and evolutionary studies reveal genomic signatures of adaptation to plant cell wall in hemibiotrophic fungi.</title>
        <authorList>
            <consortium name="DOE Joint Genome Institute"/>
            <person name="Baroncelli R."/>
            <person name="Diaz J.F."/>
            <person name="Benocci T."/>
            <person name="Peng M."/>
            <person name="Battaglia E."/>
            <person name="Haridas S."/>
            <person name="Andreopoulos W."/>
            <person name="Labutti K."/>
            <person name="Pangilinan J."/>
            <person name="Floch G.L."/>
            <person name="Makela M.R."/>
            <person name="Henrissat B."/>
            <person name="Grigoriev I.V."/>
            <person name="Crouch J.A."/>
            <person name="De Vries R.P."/>
            <person name="Sukno S.A."/>
            <person name="Thon M.R."/>
        </authorList>
    </citation>
    <scope>NUCLEOTIDE SEQUENCE</scope>
    <source>
        <strain evidence="1">MAFF235873</strain>
    </source>
</reference>
<protein>
    <submittedName>
        <fullName evidence="1">Uncharacterized protein</fullName>
    </submittedName>
</protein>
<sequence length="146" mass="16706">MKFAAKAAEKAGVTLQPNTAYYFHYCLARPRNEQEDKVLQWIYRQTGCHEYYLIFGKTSADNKEFAATYIASTWARTQWVIESRQWKGPSHPFLSAVYGGLADPDKINTAALMAKAAKWMERAEKKQNYEVNGFVLANELAMALRK</sequence>
<name>A0AAD9H8I8_9PEZI</name>
<keyword evidence="2" id="KW-1185">Reference proteome</keyword>
<proteinExistence type="predicted"/>
<gene>
    <name evidence="1" type="ORF">LX32DRAFT_644296</name>
</gene>
<accession>A0AAD9H8I8</accession>
<dbReference type="AlphaFoldDB" id="A0AAD9H8I8"/>
<dbReference type="EMBL" id="MU842988">
    <property type="protein sequence ID" value="KAK2023732.1"/>
    <property type="molecule type" value="Genomic_DNA"/>
</dbReference>
<evidence type="ECO:0000313" key="1">
    <source>
        <dbReference type="EMBL" id="KAK2023732.1"/>
    </source>
</evidence>
<evidence type="ECO:0000313" key="2">
    <source>
        <dbReference type="Proteomes" id="UP001232148"/>
    </source>
</evidence>
<organism evidence="1 2">
    <name type="scientific">Colletotrichum zoysiae</name>
    <dbReference type="NCBI Taxonomy" id="1216348"/>
    <lineage>
        <taxon>Eukaryota</taxon>
        <taxon>Fungi</taxon>
        <taxon>Dikarya</taxon>
        <taxon>Ascomycota</taxon>
        <taxon>Pezizomycotina</taxon>
        <taxon>Sordariomycetes</taxon>
        <taxon>Hypocreomycetidae</taxon>
        <taxon>Glomerellales</taxon>
        <taxon>Glomerellaceae</taxon>
        <taxon>Colletotrichum</taxon>
        <taxon>Colletotrichum graminicola species complex</taxon>
    </lineage>
</organism>